<dbReference type="PROSITE" id="PS51375">
    <property type="entry name" value="PPR"/>
    <property type="match status" value="1"/>
</dbReference>
<gene>
    <name evidence="6" type="ORF">RJ640_002687</name>
</gene>
<feature type="repeat" description="PPR" evidence="4">
    <location>
        <begin position="15"/>
        <end position="49"/>
    </location>
</feature>
<evidence type="ECO:0000256" key="1">
    <source>
        <dbReference type="ARBA" id="ARBA00007606"/>
    </source>
</evidence>
<dbReference type="InterPro" id="IPR013320">
    <property type="entry name" value="ConA-like_dom_sf"/>
</dbReference>
<organism evidence="6 7">
    <name type="scientific">Escallonia rubra</name>
    <dbReference type="NCBI Taxonomy" id="112253"/>
    <lineage>
        <taxon>Eukaryota</taxon>
        <taxon>Viridiplantae</taxon>
        <taxon>Streptophyta</taxon>
        <taxon>Embryophyta</taxon>
        <taxon>Tracheophyta</taxon>
        <taxon>Spermatophyta</taxon>
        <taxon>Magnoliopsida</taxon>
        <taxon>eudicotyledons</taxon>
        <taxon>Gunneridae</taxon>
        <taxon>Pentapetalae</taxon>
        <taxon>asterids</taxon>
        <taxon>campanulids</taxon>
        <taxon>Escalloniales</taxon>
        <taxon>Escalloniaceae</taxon>
        <taxon>Escallonia</taxon>
    </lineage>
</organism>
<dbReference type="Gene3D" id="2.60.120.200">
    <property type="match status" value="1"/>
</dbReference>
<proteinExistence type="inferred from homology"/>
<dbReference type="PANTHER" id="PTHR32401">
    <property type="entry name" value="CONCANAVALIN A-LIKE LECTIN FAMILY PROTEIN"/>
    <property type="match status" value="1"/>
</dbReference>
<name>A0AA88RFA6_9ASTE</name>
<dbReference type="GO" id="GO:0030246">
    <property type="term" value="F:carbohydrate binding"/>
    <property type="evidence" value="ECO:0007669"/>
    <property type="project" value="UniProtKB-KW"/>
</dbReference>
<comment type="caution">
    <text evidence="6">The sequence shown here is derived from an EMBL/GenBank/DDBJ whole genome shotgun (WGS) entry which is preliminary data.</text>
</comment>
<dbReference type="SUPFAM" id="SSF49899">
    <property type="entry name" value="Concanavalin A-like lectins/glucanases"/>
    <property type="match status" value="1"/>
</dbReference>
<sequence length="350" mass="38523">MGSGRKVFYGSMERNAISWTALMSGYVSNGRLEQALRSIVWMQQEGFKPRSTRRRGWRRGGRATGMLHAPAIACRNRWTGGPKVTLLRSKIKEAVESPATISNNALQVTPESINNEVFSLKNRSGRVMLRTPFKLWDGQNVGSFNASFLMNIFQLGNATAGEGIAFVIAPDLSLPGNSHGQYLGLTNSTTDGKSSNQIVAKCVAPIETKTKYIAAAELGKQLLWMKQLLKELGLKQDKYIVFCDCQSASDLSKNSTYHSLTIREVTKKGIINLKKTHTNENPLDKMTKVVLKEKFELCTKAQGGNSSVAITNDSSLVTNMCDRGGPARNREFQGEKGMFISGDVGYYAYG</sequence>
<evidence type="ECO:0000313" key="6">
    <source>
        <dbReference type="EMBL" id="KAK2984309.1"/>
    </source>
</evidence>
<dbReference type="InterPro" id="IPR011990">
    <property type="entry name" value="TPR-like_helical_dom_sf"/>
</dbReference>
<evidence type="ECO:0000256" key="3">
    <source>
        <dbReference type="ARBA" id="ARBA00022737"/>
    </source>
</evidence>
<feature type="domain" description="Legume lectin" evidence="5">
    <location>
        <begin position="95"/>
        <end position="200"/>
    </location>
</feature>
<dbReference type="Proteomes" id="UP001187471">
    <property type="component" value="Unassembled WGS sequence"/>
</dbReference>
<dbReference type="Pfam" id="PF00139">
    <property type="entry name" value="Lectin_legB"/>
    <property type="match status" value="1"/>
</dbReference>
<dbReference type="InterPro" id="IPR050258">
    <property type="entry name" value="Leguminous_Lectin"/>
</dbReference>
<evidence type="ECO:0000256" key="2">
    <source>
        <dbReference type="ARBA" id="ARBA00022734"/>
    </source>
</evidence>
<dbReference type="CDD" id="cd09272">
    <property type="entry name" value="RNase_HI_RT_Ty1"/>
    <property type="match status" value="1"/>
</dbReference>
<dbReference type="InterPro" id="IPR001220">
    <property type="entry name" value="Legume_lectin_dom"/>
</dbReference>
<dbReference type="PANTHER" id="PTHR32401:SF48">
    <property type="entry name" value="LEGUME LECTIN DOMAIN-CONTAINING PROTEIN"/>
    <property type="match status" value="1"/>
</dbReference>
<keyword evidence="3" id="KW-0677">Repeat</keyword>
<evidence type="ECO:0000313" key="7">
    <source>
        <dbReference type="Proteomes" id="UP001187471"/>
    </source>
</evidence>
<reference evidence="6" key="1">
    <citation type="submission" date="2022-12" db="EMBL/GenBank/DDBJ databases">
        <title>Draft genome assemblies for two species of Escallonia (Escalloniales).</title>
        <authorList>
            <person name="Chanderbali A."/>
            <person name="Dervinis C."/>
            <person name="Anghel I."/>
            <person name="Soltis D."/>
            <person name="Soltis P."/>
            <person name="Zapata F."/>
        </authorList>
    </citation>
    <scope>NUCLEOTIDE SEQUENCE</scope>
    <source>
        <strain evidence="6">UCBG92.1500</strain>
        <tissue evidence="6">Leaf</tissue>
    </source>
</reference>
<dbReference type="InterPro" id="IPR002885">
    <property type="entry name" value="PPR_rpt"/>
</dbReference>
<accession>A0AA88RFA6</accession>
<protein>
    <recommendedName>
        <fullName evidence="5">Legume lectin domain-containing protein</fullName>
    </recommendedName>
</protein>
<dbReference type="AlphaFoldDB" id="A0AA88RFA6"/>
<keyword evidence="7" id="KW-1185">Reference proteome</keyword>
<evidence type="ECO:0000256" key="4">
    <source>
        <dbReference type="PROSITE-ProRule" id="PRU00708"/>
    </source>
</evidence>
<evidence type="ECO:0000259" key="5">
    <source>
        <dbReference type="Pfam" id="PF00139"/>
    </source>
</evidence>
<comment type="similarity">
    <text evidence="1">Belongs to the leguminous lectin family.</text>
</comment>
<keyword evidence="2" id="KW-0430">Lectin</keyword>
<dbReference type="Gene3D" id="1.25.40.10">
    <property type="entry name" value="Tetratricopeptide repeat domain"/>
    <property type="match status" value="1"/>
</dbReference>
<dbReference type="EMBL" id="JAVXUO010001248">
    <property type="protein sequence ID" value="KAK2984309.1"/>
    <property type="molecule type" value="Genomic_DNA"/>
</dbReference>